<dbReference type="Proteomes" id="UP000324222">
    <property type="component" value="Unassembled WGS sequence"/>
</dbReference>
<organism evidence="1 2">
    <name type="scientific">Portunus trituberculatus</name>
    <name type="common">Swimming crab</name>
    <name type="synonym">Neptunus trituberculatus</name>
    <dbReference type="NCBI Taxonomy" id="210409"/>
    <lineage>
        <taxon>Eukaryota</taxon>
        <taxon>Metazoa</taxon>
        <taxon>Ecdysozoa</taxon>
        <taxon>Arthropoda</taxon>
        <taxon>Crustacea</taxon>
        <taxon>Multicrustacea</taxon>
        <taxon>Malacostraca</taxon>
        <taxon>Eumalacostraca</taxon>
        <taxon>Eucarida</taxon>
        <taxon>Decapoda</taxon>
        <taxon>Pleocyemata</taxon>
        <taxon>Brachyura</taxon>
        <taxon>Eubrachyura</taxon>
        <taxon>Portunoidea</taxon>
        <taxon>Portunidae</taxon>
        <taxon>Portuninae</taxon>
        <taxon>Portunus</taxon>
    </lineage>
</organism>
<sequence length="144" mass="15230">MLRAGAGRPPDRPWGGGRVSRLALVGRGGAGCGAPRRPSKATTNNILNNTLCNVYTPVGHVTTAGVDQAMCYGSPARRACVRACVLLPPRRVQNAVQYTEIQYLGYHSHISGSTGALRWSRLLSKHEVTPESGGARGASLPLAR</sequence>
<evidence type="ECO:0000313" key="1">
    <source>
        <dbReference type="EMBL" id="MPC26430.1"/>
    </source>
</evidence>
<protein>
    <submittedName>
        <fullName evidence="1">Uncharacterized protein</fullName>
    </submittedName>
</protein>
<accession>A0A5B7DXZ4</accession>
<evidence type="ECO:0000313" key="2">
    <source>
        <dbReference type="Proteomes" id="UP000324222"/>
    </source>
</evidence>
<dbReference type="EMBL" id="VSRR010001597">
    <property type="protein sequence ID" value="MPC26430.1"/>
    <property type="molecule type" value="Genomic_DNA"/>
</dbReference>
<gene>
    <name evidence="1" type="ORF">E2C01_019569</name>
</gene>
<name>A0A5B7DXZ4_PORTR</name>
<keyword evidence="2" id="KW-1185">Reference proteome</keyword>
<comment type="caution">
    <text evidence="1">The sequence shown here is derived from an EMBL/GenBank/DDBJ whole genome shotgun (WGS) entry which is preliminary data.</text>
</comment>
<dbReference type="AlphaFoldDB" id="A0A5B7DXZ4"/>
<reference evidence="1 2" key="1">
    <citation type="submission" date="2019-05" db="EMBL/GenBank/DDBJ databases">
        <title>Another draft genome of Portunus trituberculatus and its Hox gene families provides insights of decapod evolution.</title>
        <authorList>
            <person name="Jeong J.-H."/>
            <person name="Song I."/>
            <person name="Kim S."/>
            <person name="Choi T."/>
            <person name="Kim D."/>
            <person name="Ryu S."/>
            <person name="Kim W."/>
        </authorList>
    </citation>
    <scope>NUCLEOTIDE SEQUENCE [LARGE SCALE GENOMIC DNA]</scope>
    <source>
        <tissue evidence="1">Muscle</tissue>
    </source>
</reference>
<proteinExistence type="predicted"/>